<gene>
    <name evidence="2" type="ORF">I5907_07730</name>
</gene>
<keyword evidence="1" id="KW-0732">Signal</keyword>
<feature type="chain" id="PRO_5037618955" evidence="1">
    <location>
        <begin position="20"/>
        <end position="189"/>
    </location>
</feature>
<accession>A0A931E8D1</accession>
<feature type="signal peptide" evidence="1">
    <location>
        <begin position="1"/>
        <end position="19"/>
    </location>
</feature>
<keyword evidence="3" id="KW-1185">Reference proteome</keyword>
<evidence type="ECO:0000313" key="2">
    <source>
        <dbReference type="EMBL" id="MBG9376119.1"/>
    </source>
</evidence>
<evidence type="ECO:0000256" key="1">
    <source>
        <dbReference type="SAM" id="SignalP"/>
    </source>
</evidence>
<name>A0A931E8D1_9BACT</name>
<sequence>MKTLFPILFFLLTGMGAAAQRNMKEITQLVSLKSGLSKQAVADSLKNIKPLSILSDRTMGNKTVITCRLAKSEAMGGREAMIYLTFLNGLLSDGYLQATFKRADFYDLEDNFKWIRTYLNENWEKEKEKKTASANLVSTGYEYSKAKHDFQKNANINLQYIYSKPGKGEGVYMLRLGWISSIPAENILY</sequence>
<dbReference type="AlphaFoldDB" id="A0A931E8D1"/>
<dbReference type="Proteomes" id="UP000628448">
    <property type="component" value="Unassembled WGS sequence"/>
</dbReference>
<comment type="caution">
    <text evidence="2">The sequence shown here is derived from an EMBL/GenBank/DDBJ whole genome shotgun (WGS) entry which is preliminary data.</text>
</comment>
<dbReference type="EMBL" id="JADWYR010000001">
    <property type="protein sequence ID" value="MBG9376119.1"/>
    <property type="molecule type" value="Genomic_DNA"/>
</dbReference>
<evidence type="ECO:0000313" key="3">
    <source>
        <dbReference type="Proteomes" id="UP000628448"/>
    </source>
</evidence>
<protein>
    <submittedName>
        <fullName evidence="2">Uncharacterized protein</fullName>
    </submittedName>
</protein>
<dbReference type="RefSeq" id="WP_196990141.1">
    <property type="nucleotide sequence ID" value="NZ_JADWYR010000001.1"/>
</dbReference>
<reference evidence="2" key="1">
    <citation type="submission" date="2020-11" db="EMBL/GenBank/DDBJ databases">
        <title>Bacterial whole genome sequence for Panacibacter sp. DH6.</title>
        <authorList>
            <person name="Le V."/>
            <person name="Ko S."/>
            <person name="Ahn C.-Y."/>
            <person name="Oh H.-M."/>
        </authorList>
    </citation>
    <scope>NUCLEOTIDE SEQUENCE</scope>
    <source>
        <strain evidence="2">DH6</strain>
    </source>
</reference>
<organism evidence="2 3">
    <name type="scientific">Panacibacter microcysteis</name>
    <dbReference type="NCBI Taxonomy" id="2793269"/>
    <lineage>
        <taxon>Bacteria</taxon>
        <taxon>Pseudomonadati</taxon>
        <taxon>Bacteroidota</taxon>
        <taxon>Chitinophagia</taxon>
        <taxon>Chitinophagales</taxon>
        <taxon>Chitinophagaceae</taxon>
        <taxon>Panacibacter</taxon>
    </lineage>
</organism>
<proteinExistence type="predicted"/>